<dbReference type="AlphaFoldDB" id="A0A328C3V6"/>
<comment type="caution">
    <text evidence="1">The sequence shown here is derived from an EMBL/GenBank/DDBJ whole genome shotgun (WGS) entry which is preliminary data.</text>
</comment>
<protein>
    <submittedName>
        <fullName evidence="1">Uncharacterized protein</fullName>
    </submittedName>
</protein>
<evidence type="ECO:0000313" key="1">
    <source>
        <dbReference type="EMBL" id="RAL21724.1"/>
    </source>
</evidence>
<evidence type="ECO:0000313" key="2">
    <source>
        <dbReference type="Proteomes" id="UP000249169"/>
    </source>
</evidence>
<dbReference type="EMBL" id="QHKO01000005">
    <property type="protein sequence ID" value="RAL21724.1"/>
    <property type="molecule type" value="Genomic_DNA"/>
</dbReference>
<accession>A0A328C3V6</accession>
<sequence length="224" mass="24999">MLVTDHQAFRALRQHPELAHRPVALLSSWPPPSLTLSGANDRTRFERAEMTPLHASNDWILWEPTELLPLPLFGLASVHTLAADGQKETCPRDDAGFALCGDARWMRPGPMEVEVGGRSSECIWAHPLPGRTLRITYPQVQARDERGRMLTLLTGLRDSSVGGGVPVDVSVQIGDQTLTHTHRDKRGWQALELPGVEAPSELTLEISSDNPGRRHFCYQFEYRP</sequence>
<gene>
    <name evidence="1" type="ORF">DL240_12790</name>
</gene>
<name>A0A328C3V6_9DELT</name>
<proteinExistence type="predicted"/>
<reference evidence="1 2" key="1">
    <citation type="submission" date="2018-05" db="EMBL/GenBank/DDBJ databases">
        <title>Lujinxingia marina gen. nov. sp. nov., a new facultative anaerobic member of the class Deltaproteobacteria, and proposal of Lujinxingaceae fam. nov.</title>
        <authorList>
            <person name="Li C.-M."/>
        </authorList>
    </citation>
    <scope>NUCLEOTIDE SEQUENCE [LARGE SCALE GENOMIC DNA]</scope>
    <source>
        <strain evidence="1 2">B210</strain>
    </source>
</reference>
<keyword evidence="2" id="KW-1185">Reference proteome</keyword>
<organism evidence="1 2">
    <name type="scientific">Lujinxingia litoralis</name>
    <dbReference type="NCBI Taxonomy" id="2211119"/>
    <lineage>
        <taxon>Bacteria</taxon>
        <taxon>Deltaproteobacteria</taxon>
        <taxon>Bradymonadales</taxon>
        <taxon>Lujinxingiaceae</taxon>
        <taxon>Lujinxingia</taxon>
    </lineage>
</organism>
<dbReference type="Proteomes" id="UP000249169">
    <property type="component" value="Unassembled WGS sequence"/>
</dbReference>